<evidence type="ECO:0000313" key="5">
    <source>
        <dbReference type="EMBL" id="RIA90316.1"/>
    </source>
</evidence>
<feature type="region of interest" description="Disordered" evidence="2">
    <location>
        <begin position="203"/>
        <end position="223"/>
    </location>
</feature>
<dbReference type="PROSITE" id="PS50132">
    <property type="entry name" value="RGS"/>
    <property type="match status" value="1"/>
</dbReference>
<reference evidence="5 6" key="1">
    <citation type="submission" date="2018-06" db="EMBL/GenBank/DDBJ databases">
        <title>Comparative genomics reveals the genomic features of Rhizophagus irregularis, R. cerebriforme, R. diaphanum and Gigaspora rosea, and their symbiotic lifestyle signature.</title>
        <authorList>
            <person name="Morin E."/>
            <person name="San Clemente H."/>
            <person name="Chen E.C.H."/>
            <person name="De La Providencia I."/>
            <person name="Hainaut M."/>
            <person name="Kuo A."/>
            <person name="Kohler A."/>
            <person name="Murat C."/>
            <person name="Tang N."/>
            <person name="Roy S."/>
            <person name="Loubradou J."/>
            <person name="Henrissat B."/>
            <person name="Grigoriev I.V."/>
            <person name="Corradi N."/>
            <person name="Roux C."/>
            <person name="Martin F.M."/>
        </authorList>
    </citation>
    <scope>NUCLEOTIDE SEQUENCE [LARGE SCALE GENOMIC DNA]</scope>
    <source>
        <strain evidence="5 6">DAOM 227022</strain>
    </source>
</reference>
<sequence length="568" mass="64763">MAYQSQVHQQSSTHMMKTTRSGRPFVKDIHDLFSTLVVSLPMETHRILFRSYSNSFTTEEAIANLGSLKFTQSHRTPDPKDPSRIITTTTTTTFSMTKDMAKSVCQTFMDARLFENLADSSSRSFKDKNVYGLTLKGLHILERFVTRNGIAAPHLAKLFASQTSPIRLYDIERSPENDSVLSNRQCVESIFRRFVGSKPNFVSSKDTDDTSDSSSGSFGEKYDRNNGIEVKERQIGNRISRFTFHGAAACDWLCDFTTLITKEEAIKVATEFLRYGFIEPISDKSNESKKRFDRIESNTFRYSKSSYYHILDEGRRVALWDYDQYTSSSINGTNGLTNGLKDRLNYNNIIGGRIKSNNSINVPRINDINGNDLLEPDNVAQTENGNSRATFTNSNTKKLQQILDDPSLHSLFMEFLKANFCEENLLFLTEVQNFKNRYNINSNENGEMYDPREQQDLIVDAFRIYNTYLAPGSPHELNIDGGLRQNMVQHMTSIVSSNRDFAANTEQYENPAPITGHLYDKIQDTIFRLMATDSVPKFSKTEKYLSRIRNTEGAEDNISYRSSSSERP</sequence>
<dbReference type="InterPro" id="IPR000591">
    <property type="entry name" value="DEP_dom"/>
</dbReference>
<evidence type="ECO:0000256" key="2">
    <source>
        <dbReference type="SAM" id="MobiDB-lite"/>
    </source>
</evidence>
<dbReference type="InterPro" id="IPR036388">
    <property type="entry name" value="WH-like_DNA-bd_sf"/>
</dbReference>
<dbReference type="SUPFAM" id="SSF48097">
    <property type="entry name" value="Regulator of G-protein signaling, RGS"/>
    <property type="match status" value="1"/>
</dbReference>
<dbReference type="Gene3D" id="1.10.10.10">
    <property type="entry name" value="Winged helix-like DNA-binding domain superfamily/Winged helix DNA-binding domain"/>
    <property type="match status" value="2"/>
</dbReference>
<dbReference type="SMART" id="SM00049">
    <property type="entry name" value="DEP"/>
    <property type="match status" value="2"/>
</dbReference>
<dbReference type="InterPro" id="IPR016137">
    <property type="entry name" value="RGS"/>
</dbReference>
<proteinExistence type="predicted"/>
<dbReference type="Proteomes" id="UP000265703">
    <property type="component" value="Unassembled WGS sequence"/>
</dbReference>
<dbReference type="PANTHER" id="PTHR10845">
    <property type="entry name" value="REGULATOR OF G PROTEIN SIGNALING"/>
    <property type="match status" value="1"/>
</dbReference>
<dbReference type="PANTHER" id="PTHR10845:SF192">
    <property type="entry name" value="DOUBLE HIT, ISOFORM B"/>
    <property type="match status" value="1"/>
</dbReference>
<comment type="caution">
    <text evidence="5">The sequence shown here is derived from an EMBL/GenBank/DDBJ whole genome shotgun (WGS) entry which is preliminary data.</text>
</comment>
<evidence type="ECO:0000313" key="6">
    <source>
        <dbReference type="Proteomes" id="UP000265703"/>
    </source>
</evidence>
<gene>
    <name evidence="5" type="ORF">C1645_693649</name>
</gene>
<dbReference type="Pfam" id="PF00615">
    <property type="entry name" value="RGS"/>
    <property type="match status" value="1"/>
</dbReference>
<dbReference type="AlphaFoldDB" id="A0A397T092"/>
<keyword evidence="6" id="KW-1185">Reference proteome</keyword>
<name>A0A397T092_9GLOM</name>
<feature type="domain" description="RGS" evidence="3">
    <location>
        <begin position="398"/>
        <end position="548"/>
    </location>
</feature>
<dbReference type="PRINTS" id="PR01301">
    <property type="entry name" value="RGSPROTEIN"/>
</dbReference>
<dbReference type="GO" id="GO:0009968">
    <property type="term" value="P:negative regulation of signal transduction"/>
    <property type="evidence" value="ECO:0007669"/>
    <property type="project" value="UniProtKB-KW"/>
</dbReference>
<dbReference type="Gene3D" id="1.10.167.10">
    <property type="entry name" value="Regulator of G-protein Signalling 4, domain 2"/>
    <property type="match status" value="1"/>
</dbReference>
<dbReference type="SMART" id="SM00315">
    <property type="entry name" value="RGS"/>
    <property type="match status" value="1"/>
</dbReference>
<dbReference type="SUPFAM" id="SSF46785">
    <property type="entry name" value="Winged helix' DNA-binding domain"/>
    <property type="match status" value="2"/>
</dbReference>
<dbReference type="PROSITE" id="PS50186">
    <property type="entry name" value="DEP"/>
    <property type="match status" value="1"/>
</dbReference>
<feature type="domain" description="DEP" evidence="4">
    <location>
        <begin position="224"/>
        <end position="312"/>
    </location>
</feature>
<dbReference type="InterPro" id="IPR058855">
    <property type="entry name" value="RGS1/SST2-like_Fungal-DR"/>
</dbReference>
<dbReference type="GO" id="GO:0035556">
    <property type="term" value="P:intracellular signal transduction"/>
    <property type="evidence" value="ECO:0007669"/>
    <property type="project" value="InterPro"/>
</dbReference>
<evidence type="ECO:0000256" key="1">
    <source>
        <dbReference type="ARBA" id="ARBA00022700"/>
    </source>
</evidence>
<dbReference type="InterPro" id="IPR036305">
    <property type="entry name" value="RGS_sf"/>
</dbReference>
<organism evidence="5 6">
    <name type="scientific">Glomus cerebriforme</name>
    <dbReference type="NCBI Taxonomy" id="658196"/>
    <lineage>
        <taxon>Eukaryota</taxon>
        <taxon>Fungi</taxon>
        <taxon>Fungi incertae sedis</taxon>
        <taxon>Mucoromycota</taxon>
        <taxon>Glomeromycotina</taxon>
        <taxon>Glomeromycetes</taxon>
        <taxon>Glomerales</taxon>
        <taxon>Glomeraceae</taxon>
        <taxon>Glomus</taxon>
    </lineage>
</organism>
<dbReference type="EMBL" id="QKYT01000185">
    <property type="protein sequence ID" value="RIA90316.1"/>
    <property type="molecule type" value="Genomic_DNA"/>
</dbReference>
<dbReference type="InterPro" id="IPR044926">
    <property type="entry name" value="RGS_subdomain_2"/>
</dbReference>
<dbReference type="CDD" id="cd04450">
    <property type="entry name" value="DEP_RGS7-like"/>
    <property type="match status" value="1"/>
</dbReference>
<protein>
    <submittedName>
        <fullName evidence="5">Regulator of G protein signaling domain-containing protein</fullName>
    </submittedName>
</protein>
<dbReference type="OrthoDB" id="196547at2759"/>
<keyword evidence="1" id="KW-0734">Signal transduction inhibitor</keyword>
<accession>A0A397T092</accession>
<dbReference type="InterPro" id="IPR036390">
    <property type="entry name" value="WH_DNA-bd_sf"/>
</dbReference>
<evidence type="ECO:0000259" key="4">
    <source>
        <dbReference type="PROSITE" id="PS50186"/>
    </source>
</evidence>
<dbReference type="Pfam" id="PF00610">
    <property type="entry name" value="DEP"/>
    <property type="match status" value="1"/>
</dbReference>
<dbReference type="Pfam" id="PF25889">
    <property type="entry name" value="WHD_Fungal_DR"/>
    <property type="match status" value="1"/>
</dbReference>
<evidence type="ECO:0000259" key="3">
    <source>
        <dbReference type="PROSITE" id="PS50132"/>
    </source>
</evidence>
<dbReference type="STRING" id="658196.A0A397T092"/>